<name>A0A9N9T0U0_DIABA</name>
<evidence type="ECO:0000259" key="1">
    <source>
        <dbReference type="Pfam" id="PF00688"/>
    </source>
</evidence>
<dbReference type="InterPro" id="IPR001111">
    <property type="entry name" value="TGF-b_propeptide"/>
</dbReference>
<dbReference type="EMBL" id="OU898280">
    <property type="protein sequence ID" value="CAG9834608.1"/>
    <property type="molecule type" value="Genomic_DNA"/>
</dbReference>
<dbReference type="OrthoDB" id="6287506at2759"/>
<proteinExistence type="predicted"/>
<keyword evidence="3" id="KW-1185">Reference proteome</keyword>
<dbReference type="Pfam" id="PF00688">
    <property type="entry name" value="TGFb_propeptide"/>
    <property type="match status" value="1"/>
</dbReference>
<sequence length="377" mass="43689">MALFITEFALRSRENRIQELKDTILKYIGRKPEDQLPNVSVNITKDLPKFWNLPNISSNDQVTEKIRSFYPSCEIPANTDQDLWKDDDIMNLFFNFDIFSESKNSNIATATLRLYRLPENNTKTNNKPDSENFNSAEEEKLLRVSIYWYTKSLKKRRVKKRLSDSKVISETAQWVDLSVKPATRAWSRGRNLGIGVLVEDQEGNTLRANRIFKGTSCTVGFSTPKPIPTLIVDAARQTNELDRIHSLLGRNSTSALHSDIHMLPTLDICTLEFPENYTFSAKSRINACNLKKMYEQSQLMAEKERMERLASLPDLVRPQSQQRHIRHQRQHMSNKQNEDLDNNFDIRSRITGQKIVVKHEELQNLTHNNPNLSVINR</sequence>
<dbReference type="Proteomes" id="UP001153709">
    <property type="component" value="Chromosome 5"/>
</dbReference>
<feature type="domain" description="TGF-beta propeptide" evidence="1">
    <location>
        <begin position="91"/>
        <end position="207"/>
    </location>
</feature>
<gene>
    <name evidence="2" type="ORF">DIABBA_LOCUS7900</name>
</gene>
<evidence type="ECO:0000313" key="3">
    <source>
        <dbReference type="Proteomes" id="UP001153709"/>
    </source>
</evidence>
<accession>A0A9N9T0U0</accession>
<dbReference type="AlphaFoldDB" id="A0A9N9T0U0"/>
<protein>
    <recommendedName>
        <fullName evidence="1">TGF-beta propeptide domain-containing protein</fullName>
    </recommendedName>
</protein>
<dbReference type="Gene3D" id="2.60.120.970">
    <property type="match status" value="1"/>
</dbReference>
<organism evidence="2 3">
    <name type="scientific">Diabrotica balteata</name>
    <name type="common">Banded cucumber beetle</name>
    <dbReference type="NCBI Taxonomy" id="107213"/>
    <lineage>
        <taxon>Eukaryota</taxon>
        <taxon>Metazoa</taxon>
        <taxon>Ecdysozoa</taxon>
        <taxon>Arthropoda</taxon>
        <taxon>Hexapoda</taxon>
        <taxon>Insecta</taxon>
        <taxon>Pterygota</taxon>
        <taxon>Neoptera</taxon>
        <taxon>Endopterygota</taxon>
        <taxon>Coleoptera</taxon>
        <taxon>Polyphaga</taxon>
        <taxon>Cucujiformia</taxon>
        <taxon>Chrysomeloidea</taxon>
        <taxon>Chrysomelidae</taxon>
        <taxon>Galerucinae</taxon>
        <taxon>Diabroticina</taxon>
        <taxon>Diabroticites</taxon>
        <taxon>Diabrotica</taxon>
    </lineage>
</organism>
<evidence type="ECO:0000313" key="2">
    <source>
        <dbReference type="EMBL" id="CAG9834608.1"/>
    </source>
</evidence>
<reference evidence="2" key="1">
    <citation type="submission" date="2022-01" db="EMBL/GenBank/DDBJ databases">
        <authorList>
            <person name="King R."/>
        </authorList>
    </citation>
    <scope>NUCLEOTIDE SEQUENCE</scope>
</reference>